<dbReference type="RefSeq" id="WP_345376191.1">
    <property type="nucleotide sequence ID" value="NZ_BAABLM010000005.1"/>
</dbReference>
<keyword evidence="3" id="KW-1185">Reference proteome</keyword>
<evidence type="ECO:0000313" key="3">
    <source>
        <dbReference type="Proteomes" id="UP001501295"/>
    </source>
</evidence>
<feature type="signal peptide" evidence="1">
    <location>
        <begin position="1"/>
        <end position="28"/>
    </location>
</feature>
<dbReference type="EMBL" id="BAABLM010000005">
    <property type="protein sequence ID" value="GAA4678791.1"/>
    <property type="molecule type" value="Genomic_DNA"/>
</dbReference>
<evidence type="ECO:0008006" key="4">
    <source>
        <dbReference type="Google" id="ProtNLM"/>
    </source>
</evidence>
<gene>
    <name evidence="2" type="ORF">GCM10025780_24640</name>
</gene>
<accession>A0ABP8W3E1</accession>
<name>A0ABP8W3E1_9MICO</name>
<organism evidence="2 3">
    <name type="scientific">Frondihabitans cladoniiphilus</name>
    <dbReference type="NCBI Taxonomy" id="715785"/>
    <lineage>
        <taxon>Bacteria</taxon>
        <taxon>Bacillati</taxon>
        <taxon>Actinomycetota</taxon>
        <taxon>Actinomycetes</taxon>
        <taxon>Micrococcales</taxon>
        <taxon>Microbacteriaceae</taxon>
        <taxon>Frondihabitans</taxon>
    </lineage>
</organism>
<evidence type="ECO:0000256" key="1">
    <source>
        <dbReference type="SAM" id="SignalP"/>
    </source>
</evidence>
<evidence type="ECO:0000313" key="2">
    <source>
        <dbReference type="EMBL" id="GAA4678791.1"/>
    </source>
</evidence>
<sequence length="637" mass="66403">MKLRHRSLAVVLATCIAAPLVVSSSAFAAPGDDLTLNHWGRLVLIDTTDNSYVAIDDDLHGERETDLYDAESEADFFDMPKAGNTNYIANNGSGENIKADAGLPGGLGYAEGSIAEDEFNFEVEADGTVKTSTGKFVGFDDASGKLAATDTARYKFAGSALSDTVSLVASLDEYDEEAGTAELSGTATPGALFDSQIKVGLTSAAVELDGTWSMRVSGITKGTKSLTVEQEVDGDKVDEHEVSLGEDDGEEETITPVAVTSAQKDGTYTPGQNVLTGTGTAGDTVSAKNVGPNGTWAVNMGSAKVDTDGNWSLPSRNWGPANTYYVVVTQTHADGSTDTASFTSAPDNVTPPVITPVAVTSSQKDGTYTPGQNVLTGTGTAGDTVSAKNVGPNGTWAVNMGSAKVDTDGNWSLPSRNWGPANTYYVVVTQTHADGSTDTATFTAAPDNAEANVPVAVTSISDGDAYSPGQNVLKGTGTKGASISAKNVGPNGTWAVNMGSAKVDTDGNWSLPSRNWGPSNEYWIKVTQVNPDQTTSEQTVHIIPGIFQALELTSPAVGDKYTAGTAYTFEGKATPGASVTVRSALSTAVYFTVKADDKGEWSKSRQWGPTNTYKLIIEQSSPAGSDKIENFVWAPSK</sequence>
<protein>
    <recommendedName>
        <fullName evidence="4">Bacterial Ig domain-containing protein</fullName>
    </recommendedName>
</protein>
<proteinExistence type="predicted"/>
<dbReference type="Proteomes" id="UP001501295">
    <property type="component" value="Unassembled WGS sequence"/>
</dbReference>
<feature type="chain" id="PRO_5046101127" description="Bacterial Ig domain-containing protein" evidence="1">
    <location>
        <begin position="29"/>
        <end position="637"/>
    </location>
</feature>
<comment type="caution">
    <text evidence="2">The sequence shown here is derived from an EMBL/GenBank/DDBJ whole genome shotgun (WGS) entry which is preliminary data.</text>
</comment>
<reference evidence="3" key="1">
    <citation type="journal article" date="2019" name="Int. J. Syst. Evol. Microbiol.">
        <title>The Global Catalogue of Microorganisms (GCM) 10K type strain sequencing project: providing services to taxonomists for standard genome sequencing and annotation.</title>
        <authorList>
            <consortium name="The Broad Institute Genomics Platform"/>
            <consortium name="The Broad Institute Genome Sequencing Center for Infectious Disease"/>
            <person name="Wu L."/>
            <person name="Ma J."/>
        </authorList>
    </citation>
    <scope>NUCLEOTIDE SEQUENCE [LARGE SCALE GENOMIC DNA]</scope>
    <source>
        <strain evidence="3">JCM 18956</strain>
    </source>
</reference>
<keyword evidence="1" id="KW-0732">Signal</keyword>